<dbReference type="InterPro" id="IPR050483">
    <property type="entry name" value="CoA-transferase_III_domain"/>
</dbReference>
<proteinExistence type="predicted"/>
<evidence type="ECO:0000256" key="1">
    <source>
        <dbReference type="ARBA" id="ARBA00022679"/>
    </source>
</evidence>
<dbReference type="RefSeq" id="WP_141810450.1">
    <property type="nucleotide sequence ID" value="NZ_VFPG01000001.1"/>
</dbReference>
<evidence type="ECO:0000313" key="3">
    <source>
        <dbReference type="Proteomes" id="UP000316331"/>
    </source>
</evidence>
<organism evidence="2 3">
    <name type="scientific">Nocardia bhagyanarayanae</name>
    <dbReference type="NCBI Taxonomy" id="1215925"/>
    <lineage>
        <taxon>Bacteria</taxon>
        <taxon>Bacillati</taxon>
        <taxon>Actinomycetota</taxon>
        <taxon>Actinomycetes</taxon>
        <taxon>Mycobacteriales</taxon>
        <taxon>Nocardiaceae</taxon>
        <taxon>Nocardia</taxon>
    </lineage>
</organism>
<gene>
    <name evidence="2" type="ORF">FB390_4258</name>
</gene>
<dbReference type="PANTHER" id="PTHR48207:SF3">
    <property type="entry name" value="SUCCINATE--HYDROXYMETHYLGLUTARATE COA-TRANSFERASE"/>
    <property type="match status" value="1"/>
</dbReference>
<dbReference type="InterPro" id="IPR003673">
    <property type="entry name" value="CoA-Trfase_fam_III"/>
</dbReference>
<dbReference type="Proteomes" id="UP000316331">
    <property type="component" value="Unassembled WGS sequence"/>
</dbReference>
<dbReference type="GO" id="GO:0008410">
    <property type="term" value="F:CoA-transferase activity"/>
    <property type="evidence" value="ECO:0007669"/>
    <property type="project" value="TreeGrafter"/>
</dbReference>
<name>A0A543FFD3_9NOCA</name>
<dbReference type="PANTHER" id="PTHR48207">
    <property type="entry name" value="SUCCINATE--HYDROXYMETHYLGLUTARATE COA-TRANSFERASE"/>
    <property type="match status" value="1"/>
</dbReference>
<dbReference type="EMBL" id="VFPG01000001">
    <property type="protein sequence ID" value="TQM32567.1"/>
    <property type="molecule type" value="Genomic_DNA"/>
</dbReference>
<keyword evidence="3" id="KW-1185">Reference proteome</keyword>
<keyword evidence="1 2" id="KW-0808">Transferase</keyword>
<dbReference type="SUPFAM" id="SSF89796">
    <property type="entry name" value="CoA-transferase family III (CaiB/BaiF)"/>
    <property type="match status" value="1"/>
</dbReference>
<dbReference type="Gene3D" id="3.40.50.10540">
    <property type="entry name" value="Crotonobetainyl-coa:carnitine coa-transferase, domain 1"/>
    <property type="match status" value="1"/>
</dbReference>
<dbReference type="OrthoDB" id="9797653at2"/>
<dbReference type="Pfam" id="PF02515">
    <property type="entry name" value="CoA_transf_3"/>
    <property type="match status" value="1"/>
</dbReference>
<protein>
    <submittedName>
        <fullName evidence="2">Crotonobetainyl-CoA:carnitine CoA-transferase CaiB-like acyl-CoA transferase</fullName>
    </submittedName>
</protein>
<dbReference type="InterPro" id="IPR023606">
    <property type="entry name" value="CoA-Trfase_III_dom_1_sf"/>
</dbReference>
<sequence length="390" mass="41323">MQNELPLSGIVVVELGDSASAPFTGKILAELGAEVWKVERPTGDSSRGWGPSMWKGSGAAFHALNRGKRSIKIDIKDREQLALLHQLIAERADVFLHNLRPGSAAKYGLDAESLRVTKPELVHCEVGAFGHTGPMNSLPGYDPLMQAFSGIMSITGEHDGPPVRAGVSIIDFGTGMWAAIGILAALHRRRSKLDGAAVNASLLETAIAWMSIGVAGYNADGAPGERHGSGVAFIVPHRAYSAADGDLIISCGNDGLFARLSQALDRPQWASDDRFATNAARLANRAEIDRLIGDRLVEHSRDHWQKRLQDFGVPVAPVQTTAEMVAHEQTKALGIIGAPAEGEIGIVGLPLSFDGKRPPPLPAAQDVGGGDDGLRGILWQRSGIDGNSDG</sequence>
<dbReference type="Gene3D" id="3.30.1540.10">
    <property type="entry name" value="formyl-coa transferase, domain 3"/>
    <property type="match status" value="1"/>
</dbReference>
<comment type="caution">
    <text evidence="2">The sequence shown here is derived from an EMBL/GenBank/DDBJ whole genome shotgun (WGS) entry which is preliminary data.</text>
</comment>
<evidence type="ECO:0000313" key="2">
    <source>
        <dbReference type="EMBL" id="TQM32567.1"/>
    </source>
</evidence>
<dbReference type="InterPro" id="IPR044855">
    <property type="entry name" value="CoA-Trfase_III_dom3_sf"/>
</dbReference>
<accession>A0A543FFD3</accession>
<dbReference type="AlphaFoldDB" id="A0A543FFD3"/>
<reference evidence="2 3" key="1">
    <citation type="submission" date="2019-06" db="EMBL/GenBank/DDBJ databases">
        <title>Sequencing the genomes of 1000 actinobacteria strains.</title>
        <authorList>
            <person name="Klenk H.-P."/>
        </authorList>
    </citation>
    <scope>NUCLEOTIDE SEQUENCE [LARGE SCALE GENOMIC DNA]</scope>
    <source>
        <strain evidence="2 3">DSM 103495</strain>
    </source>
</reference>